<sequence length="170" mass="19620">MRVNFLDEEKISREIRWDQIFIVLAIILLLAAPALHFSYHLYGARQIENEIDRVNRQIGLIQADVEEHQRLEEQVEEYQEIIEDRQMRHLLPEALRSLGEEISADIHLEYLEFYEGEIFIGGVGSSTGEVLGYASSLERAAPFSSAEVENLDSNDTVDFDMHLEVKREGE</sequence>
<dbReference type="Proteomes" id="UP000199476">
    <property type="component" value="Unassembled WGS sequence"/>
</dbReference>
<keyword evidence="2" id="KW-0472">Membrane</keyword>
<dbReference type="RefSeq" id="WP_089759040.1">
    <property type="nucleotide sequence ID" value="NZ_FNGO01000006.1"/>
</dbReference>
<evidence type="ECO:0000256" key="2">
    <source>
        <dbReference type="SAM" id="Phobius"/>
    </source>
</evidence>
<keyword evidence="4" id="KW-1185">Reference proteome</keyword>
<proteinExistence type="predicted"/>
<evidence type="ECO:0000313" key="3">
    <source>
        <dbReference type="EMBL" id="SDL58924.1"/>
    </source>
</evidence>
<feature type="transmembrane region" description="Helical" evidence="2">
    <location>
        <begin position="20"/>
        <end position="42"/>
    </location>
</feature>
<organism evidence="3 4">
    <name type="scientific">Halarsenatibacter silvermanii</name>
    <dbReference type="NCBI Taxonomy" id="321763"/>
    <lineage>
        <taxon>Bacteria</taxon>
        <taxon>Bacillati</taxon>
        <taxon>Bacillota</taxon>
        <taxon>Clostridia</taxon>
        <taxon>Halanaerobiales</taxon>
        <taxon>Halarsenatibacteraceae</taxon>
        <taxon>Halarsenatibacter</taxon>
    </lineage>
</organism>
<keyword evidence="2" id="KW-0812">Transmembrane</keyword>
<gene>
    <name evidence="3" type="ORF">SAMN04488692_1069</name>
</gene>
<keyword evidence="1" id="KW-0175">Coiled coil</keyword>
<accession>A0A1G9LAL9</accession>
<protein>
    <recommendedName>
        <fullName evidence="5">Type IV pilus assembly protein PilN</fullName>
    </recommendedName>
</protein>
<evidence type="ECO:0008006" key="5">
    <source>
        <dbReference type="Google" id="ProtNLM"/>
    </source>
</evidence>
<keyword evidence="2" id="KW-1133">Transmembrane helix</keyword>
<evidence type="ECO:0000313" key="4">
    <source>
        <dbReference type="Proteomes" id="UP000199476"/>
    </source>
</evidence>
<evidence type="ECO:0000256" key="1">
    <source>
        <dbReference type="SAM" id="Coils"/>
    </source>
</evidence>
<reference evidence="3 4" key="1">
    <citation type="submission" date="2016-10" db="EMBL/GenBank/DDBJ databases">
        <authorList>
            <person name="de Groot N.N."/>
        </authorList>
    </citation>
    <scope>NUCLEOTIDE SEQUENCE [LARGE SCALE GENOMIC DNA]</scope>
    <source>
        <strain evidence="3 4">SLAS-1</strain>
    </source>
</reference>
<dbReference type="STRING" id="321763.SAMN04488692_1069"/>
<feature type="coiled-coil region" evidence="1">
    <location>
        <begin position="44"/>
        <end position="88"/>
    </location>
</feature>
<dbReference type="AlphaFoldDB" id="A0A1G9LAL9"/>
<dbReference type="EMBL" id="FNGO01000006">
    <property type="protein sequence ID" value="SDL58924.1"/>
    <property type="molecule type" value="Genomic_DNA"/>
</dbReference>
<name>A0A1G9LAL9_9FIRM</name>